<keyword evidence="4" id="KW-0472">Membrane</keyword>
<protein>
    <submittedName>
        <fullName evidence="6">HlyD family efflux transporter periplasmic adaptor subunit</fullName>
    </submittedName>
</protein>
<dbReference type="EMBL" id="JASSVS010000002">
    <property type="protein sequence ID" value="MDL0430465.1"/>
    <property type="molecule type" value="Genomic_DNA"/>
</dbReference>
<evidence type="ECO:0000256" key="2">
    <source>
        <dbReference type="ARBA" id="ARBA00023054"/>
    </source>
</evidence>
<dbReference type="Proteomes" id="UP001227964">
    <property type="component" value="Unassembled WGS sequence"/>
</dbReference>
<reference evidence="6 7" key="1">
    <citation type="submission" date="2023-06" db="EMBL/GenBank/DDBJ databases">
        <title>Marinobacter azerbaijanicus a moderately halophilic, isolated from Urmia Lake in Azerbaijan region of Iran.</title>
        <authorList>
            <person name="Sanchez-Porro C."/>
            <person name="Aghdam E.M."/>
            <person name="Saheb S.M."/>
            <person name="Tarhriz V."/>
            <person name="Kazemi E."/>
            <person name="Ammozegar M.A."/>
            <person name="Ventosa A."/>
            <person name="Hejazi M.S."/>
        </authorList>
    </citation>
    <scope>NUCLEOTIDE SEQUENCE [LARGE SCALE GENOMIC DNA]</scope>
    <source>
        <strain evidence="6 7">TBZ242</strain>
    </source>
</reference>
<evidence type="ECO:0000259" key="5">
    <source>
        <dbReference type="Pfam" id="PF25989"/>
    </source>
</evidence>
<accession>A0ABT7I8M1</accession>
<organism evidence="6 7">
    <name type="scientific">Marinobacter azerbaijanicus</name>
    <dbReference type="NCBI Taxonomy" id="3050455"/>
    <lineage>
        <taxon>Bacteria</taxon>
        <taxon>Pseudomonadati</taxon>
        <taxon>Pseudomonadota</taxon>
        <taxon>Gammaproteobacteria</taxon>
        <taxon>Pseudomonadales</taxon>
        <taxon>Marinobacteraceae</taxon>
        <taxon>Marinobacter</taxon>
    </lineage>
</organism>
<sequence>MAEGKRIAGKWLFWSVLGVLALVVVAYILRPEPVWVDLATVQRGPMEVTILEEGKTRVKDRYVVSSPVTGYLHRVELDVGDQVIPGELLTEVDPMPVSVLDARSRAEAEARVEAARSALNSIRQKTRAAEADAELAETEYQRLLTLDRADFVSDERLQQARSTAARNQAILRSARFDEEVAAHELAAARTRLEISATRSEGEQPAERLAVRSPVNGNVLGLLRKSEGVIQAGEPILELGDPGALEVVVDVLSFDAVKLGPGVKARLNGWGGTPLEAVVRRVEPVGFEDISALGVEEQRVRVIADMVTPRENWEMLGDGYRVDAEFILWQSADVLQVPASAIFQHAGQPTVFLVDNDLAVMRAVKTGRSNGLMTAVESGLTEGEQVIRHPGRELSNGDRIRSR</sequence>
<keyword evidence="4" id="KW-0812">Transmembrane</keyword>
<dbReference type="InterPro" id="IPR058637">
    <property type="entry name" value="YknX-like_C"/>
</dbReference>
<evidence type="ECO:0000256" key="4">
    <source>
        <dbReference type="SAM" id="Phobius"/>
    </source>
</evidence>
<evidence type="ECO:0000313" key="6">
    <source>
        <dbReference type="EMBL" id="MDL0430465.1"/>
    </source>
</evidence>
<dbReference type="SUPFAM" id="SSF111369">
    <property type="entry name" value="HlyD-like secretion proteins"/>
    <property type="match status" value="1"/>
</dbReference>
<comment type="caution">
    <text evidence="6">The sequence shown here is derived from an EMBL/GenBank/DDBJ whole genome shotgun (WGS) entry which is preliminary data.</text>
</comment>
<feature type="domain" description="YknX-like C-terminal permuted SH3-like" evidence="5">
    <location>
        <begin position="333"/>
        <end position="400"/>
    </location>
</feature>
<dbReference type="InterPro" id="IPR050465">
    <property type="entry name" value="UPF0194_transport"/>
</dbReference>
<keyword evidence="2 3" id="KW-0175">Coiled coil</keyword>
<dbReference type="Gene3D" id="2.40.50.100">
    <property type="match status" value="1"/>
</dbReference>
<dbReference type="Gene3D" id="1.10.287.470">
    <property type="entry name" value="Helix hairpin bin"/>
    <property type="match status" value="1"/>
</dbReference>
<evidence type="ECO:0000256" key="1">
    <source>
        <dbReference type="ARBA" id="ARBA00004196"/>
    </source>
</evidence>
<dbReference type="PANTHER" id="PTHR32347">
    <property type="entry name" value="EFFLUX SYSTEM COMPONENT YKNX-RELATED"/>
    <property type="match status" value="1"/>
</dbReference>
<dbReference type="Gene3D" id="2.40.420.20">
    <property type="match status" value="1"/>
</dbReference>
<proteinExistence type="predicted"/>
<keyword evidence="7" id="KW-1185">Reference proteome</keyword>
<feature type="transmembrane region" description="Helical" evidence="4">
    <location>
        <begin position="12"/>
        <end position="29"/>
    </location>
</feature>
<comment type="subcellular location">
    <subcellularLocation>
        <location evidence="1">Cell envelope</location>
    </subcellularLocation>
</comment>
<evidence type="ECO:0000313" key="7">
    <source>
        <dbReference type="Proteomes" id="UP001227964"/>
    </source>
</evidence>
<dbReference type="RefSeq" id="WP_285389282.1">
    <property type="nucleotide sequence ID" value="NZ_JASSVS010000002.1"/>
</dbReference>
<dbReference type="PANTHER" id="PTHR32347:SF29">
    <property type="entry name" value="UPF0194 MEMBRANE PROTEIN YBHG"/>
    <property type="match status" value="1"/>
</dbReference>
<keyword evidence="4" id="KW-1133">Transmembrane helix</keyword>
<evidence type="ECO:0000256" key="3">
    <source>
        <dbReference type="SAM" id="Coils"/>
    </source>
</evidence>
<feature type="coiled-coil region" evidence="3">
    <location>
        <begin position="105"/>
        <end position="139"/>
    </location>
</feature>
<name>A0ABT7I8M1_9GAMM</name>
<dbReference type="Pfam" id="PF25989">
    <property type="entry name" value="YknX_C"/>
    <property type="match status" value="1"/>
</dbReference>
<gene>
    <name evidence="6" type="ORF">QPM17_04975</name>
</gene>